<keyword evidence="1" id="KW-1133">Transmembrane helix</keyword>
<keyword evidence="1" id="KW-0472">Membrane</keyword>
<keyword evidence="1" id="KW-0812">Transmembrane</keyword>
<protein>
    <submittedName>
        <fullName evidence="2">Uncharacterized protein</fullName>
    </submittedName>
</protein>
<gene>
    <name evidence="2" type="ORF">CYNAS_LOCUS11601</name>
</gene>
<proteinExistence type="predicted"/>
<keyword evidence="3" id="KW-1185">Reference proteome</keyword>
<evidence type="ECO:0000313" key="2">
    <source>
        <dbReference type="EMBL" id="CAJ0599618.1"/>
    </source>
</evidence>
<reference evidence="2" key="1">
    <citation type="submission" date="2023-07" db="EMBL/GenBank/DDBJ databases">
        <authorList>
            <consortium name="CYATHOMIX"/>
        </authorList>
    </citation>
    <scope>NUCLEOTIDE SEQUENCE</scope>
    <source>
        <strain evidence="2">N/A</strain>
    </source>
</reference>
<organism evidence="2 3">
    <name type="scientific">Cylicocyclus nassatus</name>
    <name type="common">Nematode worm</name>
    <dbReference type="NCBI Taxonomy" id="53992"/>
    <lineage>
        <taxon>Eukaryota</taxon>
        <taxon>Metazoa</taxon>
        <taxon>Ecdysozoa</taxon>
        <taxon>Nematoda</taxon>
        <taxon>Chromadorea</taxon>
        <taxon>Rhabditida</taxon>
        <taxon>Rhabditina</taxon>
        <taxon>Rhabditomorpha</taxon>
        <taxon>Strongyloidea</taxon>
        <taxon>Strongylidae</taxon>
        <taxon>Cylicocyclus</taxon>
    </lineage>
</organism>
<evidence type="ECO:0000256" key="1">
    <source>
        <dbReference type="SAM" id="Phobius"/>
    </source>
</evidence>
<dbReference type="AlphaFoldDB" id="A0AA36GWZ7"/>
<name>A0AA36GWZ7_CYLNA</name>
<sequence>MLCWTVVYVRSDSTIPLDLGSSLSFFVRFSSNTFMPHALVWVWFHLVTSVMLGIACLGLTHLHCAISFIGVLSSPQSSGWAGFINITTYYQFTCFQHIQLLMLNKSIFC</sequence>
<comment type="caution">
    <text evidence="2">The sequence shown here is derived from an EMBL/GenBank/DDBJ whole genome shotgun (WGS) entry which is preliminary data.</text>
</comment>
<feature type="transmembrane region" description="Helical" evidence="1">
    <location>
        <begin position="38"/>
        <end position="59"/>
    </location>
</feature>
<evidence type="ECO:0000313" key="3">
    <source>
        <dbReference type="Proteomes" id="UP001176961"/>
    </source>
</evidence>
<dbReference type="Proteomes" id="UP001176961">
    <property type="component" value="Unassembled WGS sequence"/>
</dbReference>
<accession>A0AA36GWZ7</accession>
<dbReference type="EMBL" id="CATQJL010000223">
    <property type="protein sequence ID" value="CAJ0599618.1"/>
    <property type="molecule type" value="Genomic_DNA"/>
</dbReference>